<evidence type="ECO:0000256" key="1">
    <source>
        <dbReference type="SAM" id="MobiDB-lite"/>
    </source>
</evidence>
<feature type="region of interest" description="Disordered" evidence="1">
    <location>
        <begin position="98"/>
        <end position="138"/>
    </location>
</feature>
<dbReference type="EMBL" id="CAJNIZ010024781">
    <property type="protein sequence ID" value="CAE7479573.1"/>
    <property type="molecule type" value="Genomic_DNA"/>
</dbReference>
<dbReference type="AlphaFoldDB" id="A0A812SK82"/>
<accession>A0A812SK82</accession>
<reference evidence="2" key="1">
    <citation type="submission" date="2021-02" db="EMBL/GenBank/DDBJ databases">
        <authorList>
            <person name="Dougan E. K."/>
            <person name="Rhodes N."/>
            <person name="Thang M."/>
            <person name="Chan C."/>
        </authorList>
    </citation>
    <scope>NUCLEOTIDE SEQUENCE</scope>
</reference>
<proteinExistence type="predicted"/>
<gene>
    <name evidence="2" type="primary">CACNA1A</name>
    <name evidence="2" type="ORF">SPIL2461_LOCUS12222</name>
</gene>
<dbReference type="Proteomes" id="UP000649617">
    <property type="component" value="Unassembled WGS sequence"/>
</dbReference>
<comment type="caution">
    <text evidence="2">The sequence shown here is derived from an EMBL/GenBank/DDBJ whole genome shotgun (WGS) entry which is preliminary data.</text>
</comment>
<name>A0A812SK82_SYMPI</name>
<sequence length="138" mass="15652">MVSARFNAKNREVEQKFRRVCQILRARDLEVLMVEAGGSEDFGDMTMGYLHKLKVRHGIMLAVCTSDYAEMTSSPYSSHAELKYALDNRIEILPLKVEAHNSNANNTNTKNRNGDGNSNRNNYNNRKKKNTNNVSNQG</sequence>
<keyword evidence="3" id="KW-1185">Reference proteome</keyword>
<feature type="compositionally biased region" description="Low complexity" evidence="1">
    <location>
        <begin position="101"/>
        <end position="124"/>
    </location>
</feature>
<evidence type="ECO:0000313" key="2">
    <source>
        <dbReference type="EMBL" id="CAE7479573.1"/>
    </source>
</evidence>
<organism evidence="2 3">
    <name type="scientific">Symbiodinium pilosum</name>
    <name type="common">Dinoflagellate</name>
    <dbReference type="NCBI Taxonomy" id="2952"/>
    <lineage>
        <taxon>Eukaryota</taxon>
        <taxon>Sar</taxon>
        <taxon>Alveolata</taxon>
        <taxon>Dinophyceae</taxon>
        <taxon>Suessiales</taxon>
        <taxon>Symbiodiniaceae</taxon>
        <taxon>Symbiodinium</taxon>
    </lineage>
</organism>
<protein>
    <submittedName>
        <fullName evidence="2">CACNA1A protein</fullName>
    </submittedName>
</protein>
<dbReference type="OrthoDB" id="411940at2759"/>
<evidence type="ECO:0000313" key="3">
    <source>
        <dbReference type="Proteomes" id="UP000649617"/>
    </source>
</evidence>